<dbReference type="InterPro" id="IPR014284">
    <property type="entry name" value="RNA_pol_sigma-70_dom"/>
</dbReference>
<keyword evidence="4" id="KW-0804">Transcription</keyword>
<evidence type="ECO:0000259" key="5">
    <source>
        <dbReference type="Pfam" id="PF04542"/>
    </source>
</evidence>
<evidence type="ECO:0000256" key="3">
    <source>
        <dbReference type="ARBA" id="ARBA00023125"/>
    </source>
</evidence>
<dbReference type="SUPFAM" id="SSF88946">
    <property type="entry name" value="Sigma2 domain of RNA polymerase sigma factors"/>
    <property type="match status" value="1"/>
</dbReference>
<evidence type="ECO:0000313" key="7">
    <source>
        <dbReference type="Proteomes" id="UP000422764"/>
    </source>
</evidence>
<dbReference type="Gene3D" id="1.20.120.1810">
    <property type="match status" value="1"/>
</dbReference>
<dbReference type="InterPro" id="IPR013325">
    <property type="entry name" value="RNA_pol_sigma_r2"/>
</dbReference>
<dbReference type="GO" id="GO:0003677">
    <property type="term" value="F:DNA binding"/>
    <property type="evidence" value="ECO:0007669"/>
    <property type="project" value="UniProtKB-KW"/>
</dbReference>
<evidence type="ECO:0000256" key="1">
    <source>
        <dbReference type="ARBA" id="ARBA00023015"/>
    </source>
</evidence>
<dbReference type="GO" id="GO:0016987">
    <property type="term" value="F:sigma factor activity"/>
    <property type="evidence" value="ECO:0007669"/>
    <property type="project" value="UniProtKB-KW"/>
</dbReference>
<proteinExistence type="predicted"/>
<dbReference type="Pfam" id="PF04542">
    <property type="entry name" value="Sigma70_r2"/>
    <property type="match status" value="1"/>
</dbReference>
<keyword evidence="2" id="KW-0731">Sigma factor</keyword>
<dbReference type="AlphaFoldDB" id="A0A6I6EPR2"/>
<accession>A0A6I6EPR2</accession>
<dbReference type="SUPFAM" id="SSF88659">
    <property type="entry name" value="Sigma3 and sigma4 domains of RNA polymerase sigma factors"/>
    <property type="match status" value="1"/>
</dbReference>
<protein>
    <submittedName>
        <fullName evidence="6">Sigma-70 family RNA polymerase sigma factor</fullName>
    </submittedName>
</protein>
<dbReference type="InterPro" id="IPR013324">
    <property type="entry name" value="RNA_pol_sigma_r3/r4-like"/>
</dbReference>
<evidence type="ECO:0000313" key="6">
    <source>
        <dbReference type="EMBL" id="QGU95649.1"/>
    </source>
</evidence>
<feature type="domain" description="RNA polymerase sigma-70 region 2" evidence="5">
    <location>
        <begin position="23"/>
        <end position="91"/>
    </location>
</feature>
<keyword evidence="1" id="KW-0805">Transcription regulation</keyword>
<dbReference type="GO" id="GO:0006352">
    <property type="term" value="P:DNA-templated transcription initiation"/>
    <property type="evidence" value="ECO:0007669"/>
    <property type="project" value="InterPro"/>
</dbReference>
<dbReference type="EMBL" id="CP046522">
    <property type="protein sequence ID" value="QGU95649.1"/>
    <property type="molecule type" value="Genomic_DNA"/>
</dbReference>
<organism evidence="6 7">
    <name type="scientific">Clostridium bovifaecis</name>
    <dbReference type="NCBI Taxonomy" id="2184719"/>
    <lineage>
        <taxon>Bacteria</taxon>
        <taxon>Bacillati</taxon>
        <taxon>Bacillota</taxon>
        <taxon>Clostridia</taxon>
        <taxon>Eubacteriales</taxon>
        <taxon>Clostridiaceae</taxon>
        <taxon>Clostridium</taxon>
    </lineage>
</organism>
<gene>
    <name evidence="6" type="ORF">GOM49_11615</name>
</gene>
<dbReference type="NCBIfam" id="TIGR02937">
    <property type="entry name" value="sigma70-ECF"/>
    <property type="match status" value="1"/>
</dbReference>
<name>A0A6I6EPR2_9CLOT</name>
<reference evidence="6 7" key="1">
    <citation type="submission" date="2019-12" db="EMBL/GenBank/DDBJ databases">
        <title>Genome sequenceing of Clostridium bovifaecis.</title>
        <authorList>
            <person name="Yao Y."/>
        </authorList>
    </citation>
    <scope>NUCLEOTIDE SEQUENCE [LARGE SCALE GENOMIC DNA]</scope>
    <source>
        <strain evidence="6 7">BXX</strain>
    </source>
</reference>
<evidence type="ECO:0000256" key="4">
    <source>
        <dbReference type="ARBA" id="ARBA00023163"/>
    </source>
</evidence>
<dbReference type="PANTHER" id="PTHR30385">
    <property type="entry name" value="SIGMA FACTOR F FLAGELLAR"/>
    <property type="match status" value="1"/>
</dbReference>
<dbReference type="InterPro" id="IPR007627">
    <property type="entry name" value="RNA_pol_sigma70_r2"/>
</dbReference>
<keyword evidence="7" id="KW-1185">Reference proteome</keyword>
<dbReference type="Gene3D" id="1.10.10.10">
    <property type="entry name" value="Winged helix-like DNA-binding domain superfamily/Winged helix DNA-binding domain"/>
    <property type="match status" value="1"/>
</dbReference>
<dbReference type="InterPro" id="IPR036388">
    <property type="entry name" value="WH-like_DNA-bd_sf"/>
</dbReference>
<evidence type="ECO:0000256" key="2">
    <source>
        <dbReference type="ARBA" id="ARBA00023082"/>
    </source>
</evidence>
<keyword evidence="3" id="KW-0238">DNA-binding</keyword>
<dbReference type="Proteomes" id="UP000422764">
    <property type="component" value="Chromosome"/>
</dbReference>
<sequence>MNIEIENLVKEAKRGNNLAKTELVKRFRPFVIKKAKEVYIKNHDMEDLIQMGNVSILKAIDKYNLEKGNFISYVTYAINNNFNYEIRKRGKERFEGSLNKALEEGMEIFLKAASDNIDIEENIIGKERINYLKKALIELRPEEKELIISIYFNEVKIRDYADKMNIKYGTVLKRKRTALSKLKKKLESFYNV</sequence>